<accession>A0AAD7LP47</accession>
<dbReference type="Pfam" id="PF04720">
    <property type="entry name" value="PDDEXK_6"/>
    <property type="match status" value="1"/>
</dbReference>
<keyword evidence="2" id="KW-1185">Reference proteome</keyword>
<dbReference type="EMBL" id="JARAOO010000007">
    <property type="protein sequence ID" value="KAJ7961623.1"/>
    <property type="molecule type" value="Genomic_DNA"/>
</dbReference>
<dbReference type="InterPro" id="IPR006502">
    <property type="entry name" value="PDDEXK-like"/>
</dbReference>
<dbReference type="AlphaFoldDB" id="A0AAD7LP47"/>
<dbReference type="PANTHER" id="PTHR31579">
    <property type="entry name" value="OS03G0796600 PROTEIN"/>
    <property type="match status" value="1"/>
</dbReference>
<dbReference type="PANTHER" id="PTHR31579:SF84">
    <property type="entry name" value="F21O3.6 PROTEIN"/>
    <property type="match status" value="1"/>
</dbReference>
<protein>
    <submittedName>
        <fullName evidence="1">DUF506 family protein</fullName>
    </submittedName>
</protein>
<organism evidence="1 2">
    <name type="scientific">Quillaja saponaria</name>
    <name type="common">Soap bark tree</name>
    <dbReference type="NCBI Taxonomy" id="32244"/>
    <lineage>
        <taxon>Eukaryota</taxon>
        <taxon>Viridiplantae</taxon>
        <taxon>Streptophyta</taxon>
        <taxon>Embryophyta</taxon>
        <taxon>Tracheophyta</taxon>
        <taxon>Spermatophyta</taxon>
        <taxon>Magnoliopsida</taxon>
        <taxon>eudicotyledons</taxon>
        <taxon>Gunneridae</taxon>
        <taxon>Pentapetalae</taxon>
        <taxon>rosids</taxon>
        <taxon>fabids</taxon>
        <taxon>Fabales</taxon>
        <taxon>Quillajaceae</taxon>
        <taxon>Quillaja</taxon>
    </lineage>
</organism>
<evidence type="ECO:0000313" key="2">
    <source>
        <dbReference type="Proteomes" id="UP001163823"/>
    </source>
</evidence>
<reference evidence="1" key="1">
    <citation type="journal article" date="2023" name="Science">
        <title>Elucidation of the pathway for biosynthesis of saponin adjuvants from the soapbark tree.</title>
        <authorList>
            <person name="Reed J."/>
            <person name="Orme A."/>
            <person name="El-Demerdash A."/>
            <person name="Owen C."/>
            <person name="Martin L.B.B."/>
            <person name="Misra R.C."/>
            <person name="Kikuchi S."/>
            <person name="Rejzek M."/>
            <person name="Martin A.C."/>
            <person name="Harkess A."/>
            <person name="Leebens-Mack J."/>
            <person name="Louveau T."/>
            <person name="Stephenson M.J."/>
            <person name="Osbourn A."/>
        </authorList>
    </citation>
    <scope>NUCLEOTIDE SEQUENCE</scope>
    <source>
        <strain evidence="1">S10</strain>
    </source>
</reference>
<name>A0AAD7LP47_QUISA</name>
<evidence type="ECO:0000313" key="1">
    <source>
        <dbReference type="EMBL" id="KAJ7961623.1"/>
    </source>
</evidence>
<dbReference type="KEGG" id="qsa:O6P43_016948"/>
<sequence>MVGFVRRKRVTDPLARLVGIDNRKLSYSSSGSEHSAAGDGDDSLCLSELVHEFLEDFESENQQFLENDFDSEPVDSVSDFKEVIVEDIMRLMEVNNIDSYRNLLTAHVLEAMEMFSLERSNGSVFRRNVMSFLRRFGHNAAICKTKWDNSGGITAGNYEFIDVVQSGKSTWENRYFVDVEFAAQFEIARPTSQYSEVIRLLPDVFVGTGQELKRIVKSMCDVAKKSFKSTELSVPPWRKNRYMQNKWFAPYRRTMNPVQSNTVSSLLTSVSKDSNSKCRFVGFNGVVSDVRQGVFFHTGL</sequence>
<proteinExistence type="predicted"/>
<gene>
    <name evidence="1" type="ORF">O6P43_016948</name>
</gene>
<dbReference type="Proteomes" id="UP001163823">
    <property type="component" value="Chromosome 7"/>
</dbReference>
<comment type="caution">
    <text evidence="1">The sequence shown here is derived from an EMBL/GenBank/DDBJ whole genome shotgun (WGS) entry which is preliminary data.</text>
</comment>
<dbReference type="NCBIfam" id="TIGR01615">
    <property type="entry name" value="A_thal_3542"/>
    <property type="match status" value="1"/>
</dbReference>